<evidence type="ECO:0000313" key="3">
    <source>
        <dbReference type="Proteomes" id="UP000295764"/>
    </source>
</evidence>
<evidence type="ECO:0000313" key="1">
    <source>
        <dbReference type="EMBL" id="TDN41471.1"/>
    </source>
</evidence>
<comment type="caution">
    <text evidence="1">The sequence shown here is derived from an EMBL/GenBank/DDBJ whole genome shotgun (WGS) entry which is preliminary data.</text>
</comment>
<name>A0A4R6DAL9_9MICO</name>
<reference evidence="1 3" key="1">
    <citation type="submission" date="2019-03" db="EMBL/GenBank/DDBJ databases">
        <title>Genomic analyses of the natural microbiome of Caenorhabditis elegans.</title>
        <authorList>
            <person name="Samuel B."/>
        </authorList>
    </citation>
    <scope>NUCLEOTIDE SEQUENCE [LARGE SCALE GENOMIC DNA]</scope>
    <source>
        <strain evidence="1 3">JUb65</strain>
    </source>
</reference>
<evidence type="ECO:0008006" key="4">
    <source>
        <dbReference type="Google" id="ProtNLM"/>
    </source>
</evidence>
<accession>A0A4R6DAL9</accession>
<sequence length="28" mass="3117">VLTMIPSVLLFIFAQRYFIEGVTAGSSR</sequence>
<gene>
    <name evidence="2" type="ORF">EDF64_11933</name>
    <name evidence="1" type="ORF">EDF64_12046</name>
</gene>
<feature type="non-terminal residue" evidence="1">
    <location>
        <position position="1"/>
    </location>
</feature>
<proteinExistence type="predicted"/>
<organism evidence="1 3">
    <name type="scientific">Curtobacterium flaccumfaciens</name>
    <dbReference type="NCBI Taxonomy" id="2035"/>
    <lineage>
        <taxon>Bacteria</taxon>
        <taxon>Bacillati</taxon>
        <taxon>Actinomycetota</taxon>
        <taxon>Actinomycetes</taxon>
        <taxon>Micrococcales</taxon>
        <taxon>Microbacteriaceae</taxon>
        <taxon>Curtobacterium</taxon>
    </lineage>
</organism>
<evidence type="ECO:0000313" key="2">
    <source>
        <dbReference type="EMBL" id="TDN41542.1"/>
    </source>
</evidence>
<dbReference type="AlphaFoldDB" id="A0A4R6DAL9"/>
<dbReference type="Proteomes" id="UP000295764">
    <property type="component" value="Unassembled WGS sequence"/>
</dbReference>
<protein>
    <recommendedName>
        <fullName evidence="4">Carbohydrate ABC transporter permease</fullName>
    </recommendedName>
</protein>
<dbReference type="EMBL" id="SNVW01000019">
    <property type="protein sequence ID" value="TDN41542.1"/>
    <property type="molecule type" value="Genomic_DNA"/>
</dbReference>
<dbReference type="EMBL" id="SNVW01000020">
    <property type="protein sequence ID" value="TDN41471.1"/>
    <property type="molecule type" value="Genomic_DNA"/>
</dbReference>